<evidence type="ECO:0000313" key="3">
    <source>
        <dbReference type="Proteomes" id="UP000681720"/>
    </source>
</evidence>
<dbReference type="InterPro" id="IPR003877">
    <property type="entry name" value="SPRY_dom"/>
</dbReference>
<reference evidence="2" key="1">
    <citation type="submission" date="2021-02" db="EMBL/GenBank/DDBJ databases">
        <authorList>
            <person name="Nowell W R."/>
        </authorList>
    </citation>
    <scope>NUCLEOTIDE SEQUENCE</scope>
</reference>
<dbReference type="Pfam" id="PF00622">
    <property type="entry name" value="SPRY"/>
    <property type="match status" value="1"/>
</dbReference>
<protein>
    <recommendedName>
        <fullName evidence="1">B30.2/SPRY domain-containing protein</fullName>
    </recommendedName>
</protein>
<feature type="domain" description="B30.2/SPRY" evidence="1">
    <location>
        <begin position="1"/>
        <end position="88"/>
    </location>
</feature>
<accession>A0A8S2U6K1</accession>
<evidence type="ECO:0000259" key="1">
    <source>
        <dbReference type="PROSITE" id="PS50188"/>
    </source>
</evidence>
<evidence type="ECO:0000313" key="2">
    <source>
        <dbReference type="EMBL" id="CAF4326980.1"/>
    </source>
</evidence>
<dbReference type="SUPFAM" id="SSF49899">
    <property type="entry name" value="Concanavalin A-like lectins/glucanases"/>
    <property type="match status" value="1"/>
</dbReference>
<dbReference type="InterPro" id="IPR043136">
    <property type="entry name" value="B30.2/SPRY_sf"/>
</dbReference>
<dbReference type="CDD" id="cd11709">
    <property type="entry name" value="SPRY"/>
    <property type="match status" value="1"/>
</dbReference>
<name>A0A8S2U6K1_9BILA</name>
<dbReference type="EMBL" id="CAJOBJ010041162">
    <property type="protein sequence ID" value="CAF4326980.1"/>
    <property type="molecule type" value="Genomic_DNA"/>
</dbReference>
<feature type="non-terminal residue" evidence="2">
    <location>
        <position position="88"/>
    </location>
</feature>
<dbReference type="InterPro" id="IPR001870">
    <property type="entry name" value="B30.2/SPRY"/>
</dbReference>
<dbReference type="Gene3D" id="2.60.120.920">
    <property type="match status" value="1"/>
</dbReference>
<gene>
    <name evidence="2" type="ORF">GIL414_LOCUS26948</name>
</gene>
<comment type="caution">
    <text evidence="2">The sequence shown here is derived from an EMBL/GenBank/DDBJ whole genome shotgun (WGS) entry which is preliminary data.</text>
</comment>
<dbReference type="PROSITE" id="PS50188">
    <property type="entry name" value="B302_SPRY"/>
    <property type="match status" value="1"/>
</dbReference>
<proteinExistence type="predicted"/>
<organism evidence="2 3">
    <name type="scientific">Rotaria magnacalcarata</name>
    <dbReference type="NCBI Taxonomy" id="392030"/>
    <lineage>
        <taxon>Eukaryota</taxon>
        <taxon>Metazoa</taxon>
        <taxon>Spiralia</taxon>
        <taxon>Gnathifera</taxon>
        <taxon>Rotifera</taxon>
        <taxon>Eurotatoria</taxon>
        <taxon>Bdelloidea</taxon>
        <taxon>Philodinida</taxon>
        <taxon>Philodinidae</taxon>
        <taxon>Rotaria</taxon>
    </lineage>
</organism>
<sequence length="88" mass="9569">MSATGRLGDSTNGFSYYVVNGNKLGFGAETGFTQAVIRNGDVIGILLDLEESTLTYFHNGHILGSAFSKIPGHPDKIKYYPAIGFYEF</sequence>
<dbReference type="InterPro" id="IPR013320">
    <property type="entry name" value="ConA-like_dom_sf"/>
</dbReference>
<dbReference type="Proteomes" id="UP000681720">
    <property type="component" value="Unassembled WGS sequence"/>
</dbReference>
<dbReference type="AlphaFoldDB" id="A0A8S2U6K1"/>